<gene>
    <name evidence="1" type="ORF">BEL07_17645</name>
</gene>
<comment type="caution">
    <text evidence="1">The sequence shown here is derived from an EMBL/GenBank/DDBJ whole genome shotgun (WGS) entry which is preliminary data.</text>
</comment>
<sequence length="126" mass="14138">MTATLPVIVLRAVDTAAADHGTDRTAVLTDIVCFHYDRPDLMRHLPQQVLFETTSAATELSDEDRRIGPHVKVRPPRVVADIIDVDHMRLGIERSTYLADIVCHHMGYPELVRDTEVQKEGLPLAM</sequence>
<organism evidence="1 2">
    <name type="scientific">Mycolicibacterium grossiae</name>
    <dbReference type="NCBI Taxonomy" id="1552759"/>
    <lineage>
        <taxon>Bacteria</taxon>
        <taxon>Bacillati</taxon>
        <taxon>Actinomycetota</taxon>
        <taxon>Actinomycetes</taxon>
        <taxon>Mycobacteriales</taxon>
        <taxon>Mycobacteriaceae</taxon>
        <taxon>Mycolicibacterium</taxon>
    </lineage>
</organism>
<accession>A0A1E8Q2X7</accession>
<reference evidence="1 2" key="1">
    <citation type="submission" date="2016-09" db="EMBL/GenBank/DDBJ databases">
        <title>genome sequence of Mycobacterium sp. 739 SCH.</title>
        <authorList>
            <person name="Greninger A.L."/>
            <person name="Qin X."/>
            <person name="Jerome K."/>
            <person name="Vora S."/>
            <person name="Quinn K."/>
        </authorList>
    </citation>
    <scope>NUCLEOTIDE SEQUENCE [LARGE SCALE GENOMIC DNA]</scope>
    <source>
        <strain evidence="1 2">SCH</strain>
    </source>
</reference>
<keyword evidence="2" id="KW-1185">Reference proteome</keyword>
<evidence type="ECO:0000313" key="2">
    <source>
        <dbReference type="Proteomes" id="UP000178953"/>
    </source>
</evidence>
<dbReference type="EMBL" id="MCHX01000040">
    <property type="protein sequence ID" value="OFJ52449.1"/>
    <property type="molecule type" value="Genomic_DNA"/>
</dbReference>
<dbReference type="AlphaFoldDB" id="A0A1E8Q2X7"/>
<name>A0A1E8Q2X7_9MYCO</name>
<dbReference type="Proteomes" id="UP000178953">
    <property type="component" value="Unassembled WGS sequence"/>
</dbReference>
<evidence type="ECO:0000313" key="1">
    <source>
        <dbReference type="EMBL" id="OFJ52449.1"/>
    </source>
</evidence>
<proteinExistence type="predicted"/>
<protein>
    <submittedName>
        <fullName evidence="1">Uncharacterized protein</fullName>
    </submittedName>
</protein>